<dbReference type="Pfam" id="PF00005">
    <property type="entry name" value="ABC_tran"/>
    <property type="match status" value="1"/>
</dbReference>
<comment type="caution">
    <text evidence="6">The sequence shown here is derived from an EMBL/GenBank/DDBJ whole genome shotgun (WGS) entry which is preliminary data.</text>
</comment>
<reference evidence="6" key="1">
    <citation type="journal article" date="2021" name="PeerJ">
        <title>Extensive microbial diversity within the chicken gut microbiome revealed by metagenomics and culture.</title>
        <authorList>
            <person name="Gilroy R."/>
            <person name="Ravi A."/>
            <person name="Getino M."/>
            <person name="Pursley I."/>
            <person name="Horton D.L."/>
            <person name="Alikhan N.F."/>
            <person name="Baker D."/>
            <person name="Gharbi K."/>
            <person name="Hall N."/>
            <person name="Watson M."/>
            <person name="Adriaenssens E.M."/>
            <person name="Foster-Nyarko E."/>
            <person name="Jarju S."/>
            <person name="Secka A."/>
            <person name="Antonio M."/>
            <person name="Oren A."/>
            <person name="Chaudhuri R.R."/>
            <person name="La Ragione R."/>
            <person name="Hildebrand F."/>
            <person name="Pallen M.J."/>
        </authorList>
    </citation>
    <scope>NUCLEOTIDE SEQUENCE</scope>
    <source>
        <strain evidence="6">23274</strain>
    </source>
</reference>
<gene>
    <name evidence="6" type="ORF">H9863_03470</name>
</gene>
<dbReference type="InterPro" id="IPR003593">
    <property type="entry name" value="AAA+_ATPase"/>
</dbReference>
<dbReference type="FunFam" id="3.40.50.300:FF:000134">
    <property type="entry name" value="Iron-enterobactin ABC transporter ATP-binding protein"/>
    <property type="match status" value="1"/>
</dbReference>
<dbReference type="PANTHER" id="PTHR42734:SF17">
    <property type="entry name" value="METAL TRANSPORT SYSTEM ATP-BINDING PROTEIN TM_0124-RELATED"/>
    <property type="match status" value="1"/>
</dbReference>
<feature type="domain" description="ABC transporter" evidence="5">
    <location>
        <begin position="5"/>
        <end position="232"/>
    </location>
</feature>
<dbReference type="PANTHER" id="PTHR42734">
    <property type="entry name" value="METAL TRANSPORT SYSTEM ATP-BINDING PROTEIN TM_0124-RELATED"/>
    <property type="match status" value="1"/>
</dbReference>
<organism evidence="6 7">
    <name type="scientific">Candidatus Odoribacter faecigallinarum</name>
    <dbReference type="NCBI Taxonomy" id="2838706"/>
    <lineage>
        <taxon>Bacteria</taxon>
        <taxon>Pseudomonadati</taxon>
        <taxon>Bacteroidota</taxon>
        <taxon>Bacteroidia</taxon>
        <taxon>Bacteroidales</taxon>
        <taxon>Odoribacteraceae</taxon>
        <taxon>Odoribacter</taxon>
    </lineage>
</organism>
<evidence type="ECO:0000256" key="3">
    <source>
        <dbReference type="ARBA" id="ARBA00022741"/>
    </source>
</evidence>
<dbReference type="SMART" id="SM00382">
    <property type="entry name" value="AAA"/>
    <property type="match status" value="1"/>
</dbReference>
<dbReference type="PROSITE" id="PS00211">
    <property type="entry name" value="ABC_TRANSPORTER_1"/>
    <property type="match status" value="1"/>
</dbReference>
<dbReference type="GO" id="GO:0005524">
    <property type="term" value="F:ATP binding"/>
    <property type="evidence" value="ECO:0007669"/>
    <property type="project" value="UniProtKB-KW"/>
</dbReference>
<evidence type="ECO:0000313" key="7">
    <source>
        <dbReference type="Proteomes" id="UP000824202"/>
    </source>
</evidence>
<evidence type="ECO:0000256" key="4">
    <source>
        <dbReference type="ARBA" id="ARBA00022840"/>
    </source>
</evidence>
<name>A0A9D2ABB4_9BACT</name>
<accession>A0A9D2ABB4</accession>
<dbReference type="SUPFAM" id="SSF52540">
    <property type="entry name" value="P-loop containing nucleoside triphosphate hydrolases"/>
    <property type="match status" value="1"/>
</dbReference>
<sequence length="248" mass="27902">MNQLLELKNITAGYEGKPILQQVNFSIHEGDFIGVIGPNGGGKTTLLKVILGLLKPFSGEVIYHAPKHNLFGYLPQNSQFDRYFPISVTETVMSGLLSEKGLCRPYTRADRRKATELLRKYGMADYLSRPIGELSGGQMQRVFLCRAIISSPRILILDEPTTYVDSNFEKEFYPILQELNRTMSIVMVSHDLGTICSYVKTIACVNRGLHYHNSNLITPEQLEAYHCPIELITHGKVPHRVLGEHANL</sequence>
<dbReference type="InterPro" id="IPR050153">
    <property type="entry name" value="Metal_Ion_Import_ABC"/>
</dbReference>
<keyword evidence="4 6" id="KW-0067">ATP-binding</keyword>
<evidence type="ECO:0000313" key="6">
    <source>
        <dbReference type="EMBL" id="HIX03161.1"/>
    </source>
</evidence>
<dbReference type="EMBL" id="DXFT01000070">
    <property type="protein sequence ID" value="HIX03161.1"/>
    <property type="molecule type" value="Genomic_DNA"/>
</dbReference>
<dbReference type="Proteomes" id="UP000824202">
    <property type="component" value="Unassembled WGS sequence"/>
</dbReference>
<dbReference type="PROSITE" id="PS50893">
    <property type="entry name" value="ABC_TRANSPORTER_2"/>
    <property type="match status" value="1"/>
</dbReference>
<protein>
    <submittedName>
        <fullName evidence="6">ABC transporter ATP-binding protein</fullName>
    </submittedName>
</protein>
<comment type="similarity">
    <text evidence="1">Belongs to the ABC transporter superfamily.</text>
</comment>
<dbReference type="InterPro" id="IPR017871">
    <property type="entry name" value="ABC_transporter-like_CS"/>
</dbReference>
<dbReference type="InterPro" id="IPR003439">
    <property type="entry name" value="ABC_transporter-like_ATP-bd"/>
</dbReference>
<keyword evidence="3" id="KW-0547">Nucleotide-binding</keyword>
<dbReference type="Gene3D" id="3.40.50.300">
    <property type="entry name" value="P-loop containing nucleotide triphosphate hydrolases"/>
    <property type="match status" value="1"/>
</dbReference>
<dbReference type="GO" id="GO:0016887">
    <property type="term" value="F:ATP hydrolysis activity"/>
    <property type="evidence" value="ECO:0007669"/>
    <property type="project" value="InterPro"/>
</dbReference>
<proteinExistence type="inferred from homology"/>
<dbReference type="AlphaFoldDB" id="A0A9D2ABB4"/>
<evidence type="ECO:0000259" key="5">
    <source>
        <dbReference type="PROSITE" id="PS50893"/>
    </source>
</evidence>
<dbReference type="InterPro" id="IPR027417">
    <property type="entry name" value="P-loop_NTPase"/>
</dbReference>
<keyword evidence="2" id="KW-0813">Transport</keyword>
<reference evidence="6" key="2">
    <citation type="submission" date="2021-04" db="EMBL/GenBank/DDBJ databases">
        <authorList>
            <person name="Gilroy R."/>
        </authorList>
    </citation>
    <scope>NUCLEOTIDE SEQUENCE</scope>
    <source>
        <strain evidence="6">23274</strain>
    </source>
</reference>
<evidence type="ECO:0000256" key="1">
    <source>
        <dbReference type="ARBA" id="ARBA00005417"/>
    </source>
</evidence>
<dbReference type="CDD" id="cd03235">
    <property type="entry name" value="ABC_Metallic_Cations"/>
    <property type="match status" value="1"/>
</dbReference>
<evidence type="ECO:0000256" key="2">
    <source>
        <dbReference type="ARBA" id="ARBA00022448"/>
    </source>
</evidence>